<dbReference type="EMBL" id="QLMC01000002">
    <property type="protein sequence ID" value="RAJ99759.1"/>
    <property type="molecule type" value="Genomic_DNA"/>
</dbReference>
<dbReference type="AlphaFoldDB" id="A0A327X0U1"/>
<dbReference type="SUPFAM" id="SSF50939">
    <property type="entry name" value="Sialidases"/>
    <property type="match status" value="1"/>
</dbReference>
<dbReference type="PANTHER" id="PTHR43752">
    <property type="entry name" value="BNR/ASP-BOX REPEAT FAMILY PROTEIN"/>
    <property type="match status" value="1"/>
</dbReference>
<dbReference type="CDD" id="cd15482">
    <property type="entry name" value="Sialidase_non-viral"/>
    <property type="match status" value="1"/>
</dbReference>
<sequence>MKKLYTVFGVLFLLTTSVLAQSKSAVVRGEIIFPYQTQHHVHGSSLVALPNGDLLAAWFEGTGERSADDVKIMGARQRKGQTTWSEPFVMADTPNLPDCNPVLFLNRQGKLFLVWIAVVANRWENSILRFKTATDYTKPGAPVWSWQDNILLKPDKRFAEEVEKRFKDLPKNTSGWAEYAPQYDDMIQEASQDLRKRSTGWMTRIKPLLLENGRILLPLYSDGLNMSLVAISDDDGATWRPSLPIVGRGPIQPALARRNNGTIIAYMRDSGDMPSRVHVSESTDNGESWKATVKSEIPNTASVELLRLRDGKWAFLGNDIDNGRHRLSLYLSDDEAQTWKWKIRIEDKQKNQGAFSYPSLIQTPDGLLHMTYSHHLEKGEKSIRHVVVDPVAVASQAVTAHKP</sequence>
<dbReference type="Proteomes" id="UP000248790">
    <property type="component" value="Unassembled WGS sequence"/>
</dbReference>
<protein>
    <submittedName>
        <fullName evidence="3">Putative neuraminidase</fullName>
    </submittedName>
</protein>
<dbReference type="OrthoDB" id="41724at2"/>
<keyword evidence="1" id="KW-0732">Signal</keyword>
<evidence type="ECO:0000259" key="2">
    <source>
        <dbReference type="Pfam" id="PF13088"/>
    </source>
</evidence>
<feature type="chain" id="PRO_5016426832" evidence="1">
    <location>
        <begin position="21"/>
        <end position="403"/>
    </location>
</feature>
<accession>A0A327X0U1</accession>
<dbReference type="InterPro" id="IPR036278">
    <property type="entry name" value="Sialidase_sf"/>
</dbReference>
<evidence type="ECO:0000313" key="3">
    <source>
        <dbReference type="EMBL" id="RAJ99759.1"/>
    </source>
</evidence>
<dbReference type="PANTHER" id="PTHR43752:SF2">
    <property type="entry name" value="BNR_ASP-BOX REPEAT FAMILY PROTEIN"/>
    <property type="match status" value="1"/>
</dbReference>
<feature type="domain" description="Sialidase" evidence="2">
    <location>
        <begin position="52"/>
        <end position="150"/>
    </location>
</feature>
<keyword evidence="4" id="KW-1185">Reference proteome</keyword>
<dbReference type="Gene3D" id="2.120.10.10">
    <property type="match status" value="1"/>
</dbReference>
<dbReference type="Pfam" id="PF13088">
    <property type="entry name" value="BNR_2"/>
    <property type="match status" value="2"/>
</dbReference>
<proteinExistence type="predicted"/>
<dbReference type="InterPro" id="IPR011040">
    <property type="entry name" value="Sialidase"/>
</dbReference>
<name>A0A327X0U1_LARAB</name>
<feature type="signal peptide" evidence="1">
    <location>
        <begin position="1"/>
        <end position="20"/>
    </location>
</feature>
<gene>
    <name evidence="3" type="ORF">LX87_01455</name>
</gene>
<organism evidence="3 4">
    <name type="scientific">Larkinella arboricola</name>
    <dbReference type="NCBI Taxonomy" id="643671"/>
    <lineage>
        <taxon>Bacteria</taxon>
        <taxon>Pseudomonadati</taxon>
        <taxon>Bacteroidota</taxon>
        <taxon>Cytophagia</taxon>
        <taxon>Cytophagales</taxon>
        <taxon>Spirosomataceae</taxon>
        <taxon>Larkinella</taxon>
    </lineage>
</organism>
<feature type="domain" description="Sialidase" evidence="2">
    <location>
        <begin position="204"/>
        <end position="370"/>
    </location>
</feature>
<evidence type="ECO:0000313" key="4">
    <source>
        <dbReference type="Proteomes" id="UP000248790"/>
    </source>
</evidence>
<evidence type="ECO:0000256" key="1">
    <source>
        <dbReference type="SAM" id="SignalP"/>
    </source>
</evidence>
<reference evidence="3 4" key="1">
    <citation type="submission" date="2018-06" db="EMBL/GenBank/DDBJ databases">
        <title>Genomic Encyclopedia of Archaeal and Bacterial Type Strains, Phase II (KMG-II): from individual species to whole genera.</title>
        <authorList>
            <person name="Goeker M."/>
        </authorList>
    </citation>
    <scope>NUCLEOTIDE SEQUENCE [LARGE SCALE GENOMIC DNA]</scope>
    <source>
        <strain evidence="3 4">DSM 21851</strain>
    </source>
</reference>
<dbReference type="RefSeq" id="WP_111627561.1">
    <property type="nucleotide sequence ID" value="NZ_QLMC01000002.1"/>
</dbReference>
<comment type="caution">
    <text evidence="3">The sequence shown here is derived from an EMBL/GenBank/DDBJ whole genome shotgun (WGS) entry which is preliminary data.</text>
</comment>